<sequence>MNSTSPAHSNAIISLLLLTMIALCSTAAQLPAGGCAGELIAFSPCLPFVSSPPNNVTSSASSQCCGVFSSAFESADGACLCYLIQQPLILGFPLNATKLLALSSLCPPGNATSARNASLESFCIGSPALPPLQGTTGPGLGRQPPTTSDSAPAKSPPHFPSFPAEPPGHLPTLPSSPPNSSVQPEKMDIIRIWFQQGIIVVIVLIQAYL</sequence>
<dbReference type="PANTHER" id="PTHR35747">
    <property type="entry name" value="BIFUNCTIONAL INHIBITOR/LIPID-TRANSFER PROTEIN/SEED STORAGE 2S ALBUMIN SUPERFAMILY PROTEIN"/>
    <property type="match status" value="1"/>
</dbReference>
<dbReference type="Pfam" id="PF14368">
    <property type="entry name" value="LTP_2"/>
    <property type="match status" value="1"/>
</dbReference>
<dbReference type="Gene3D" id="1.10.110.10">
    <property type="entry name" value="Plant lipid-transfer and hydrophobic proteins"/>
    <property type="match status" value="1"/>
</dbReference>
<name>A0A438F718_VITVI</name>
<dbReference type="EMBL" id="QGNW01001107">
    <property type="protein sequence ID" value="RVW55808.1"/>
    <property type="molecule type" value="Genomic_DNA"/>
</dbReference>
<accession>A0A438F718</accession>
<feature type="signal peptide" evidence="2">
    <location>
        <begin position="1"/>
        <end position="26"/>
    </location>
</feature>
<dbReference type="Proteomes" id="UP000288805">
    <property type="component" value="Unassembled WGS sequence"/>
</dbReference>
<gene>
    <name evidence="4" type="ORF">CK203_075779</name>
</gene>
<dbReference type="PANTHER" id="PTHR35747:SF2">
    <property type="entry name" value="NON-SPECIFIC LIPID TRANSFER PROTEIN GPI-ANCHORED 25"/>
    <property type="match status" value="1"/>
</dbReference>
<dbReference type="CDD" id="cd00010">
    <property type="entry name" value="AAI_LTSS"/>
    <property type="match status" value="1"/>
</dbReference>
<dbReference type="AlphaFoldDB" id="A0A438F718"/>
<evidence type="ECO:0000256" key="1">
    <source>
        <dbReference type="SAM" id="MobiDB-lite"/>
    </source>
</evidence>
<evidence type="ECO:0000256" key="2">
    <source>
        <dbReference type="SAM" id="SignalP"/>
    </source>
</evidence>
<organism evidence="4 5">
    <name type="scientific">Vitis vinifera</name>
    <name type="common">Grape</name>
    <dbReference type="NCBI Taxonomy" id="29760"/>
    <lineage>
        <taxon>Eukaryota</taxon>
        <taxon>Viridiplantae</taxon>
        <taxon>Streptophyta</taxon>
        <taxon>Embryophyta</taxon>
        <taxon>Tracheophyta</taxon>
        <taxon>Spermatophyta</taxon>
        <taxon>Magnoliopsida</taxon>
        <taxon>eudicotyledons</taxon>
        <taxon>Gunneridae</taxon>
        <taxon>Pentapetalae</taxon>
        <taxon>rosids</taxon>
        <taxon>Vitales</taxon>
        <taxon>Vitaceae</taxon>
        <taxon>Viteae</taxon>
        <taxon>Vitis</taxon>
    </lineage>
</organism>
<evidence type="ECO:0000313" key="5">
    <source>
        <dbReference type="Proteomes" id="UP000288805"/>
    </source>
</evidence>
<comment type="caution">
    <text evidence="4">The sequence shown here is derived from an EMBL/GenBank/DDBJ whole genome shotgun (WGS) entry which is preliminary data.</text>
</comment>
<dbReference type="InterPro" id="IPR053353">
    <property type="entry name" value="Plant_LTP_GPI-anchored"/>
</dbReference>
<feature type="compositionally biased region" description="Pro residues" evidence="1">
    <location>
        <begin position="154"/>
        <end position="177"/>
    </location>
</feature>
<dbReference type="InterPro" id="IPR036312">
    <property type="entry name" value="Bifun_inhib/LTP/seed_sf"/>
</dbReference>
<feature type="domain" description="Bifunctional inhibitor/plant lipid transfer protein/seed storage helical" evidence="3">
    <location>
        <begin position="20"/>
        <end position="107"/>
    </location>
</feature>
<reference evidence="4 5" key="1">
    <citation type="journal article" date="2018" name="PLoS Genet.">
        <title>Population sequencing reveals clonal diversity and ancestral inbreeding in the grapevine cultivar Chardonnay.</title>
        <authorList>
            <person name="Roach M.J."/>
            <person name="Johnson D.L."/>
            <person name="Bohlmann J."/>
            <person name="van Vuuren H.J."/>
            <person name="Jones S.J."/>
            <person name="Pretorius I.S."/>
            <person name="Schmidt S.A."/>
            <person name="Borneman A.R."/>
        </authorList>
    </citation>
    <scope>NUCLEOTIDE SEQUENCE [LARGE SCALE GENOMIC DNA]</scope>
    <source>
        <strain evidence="5">cv. Chardonnay</strain>
        <tissue evidence="4">Leaf</tissue>
    </source>
</reference>
<evidence type="ECO:0000259" key="3">
    <source>
        <dbReference type="Pfam" id="PF14368"/>
    </source>
</evidence>
<feature type="region of interest" description="Disordered" evidence="1">
    <location>
        <begin position="134"/>
        <end position="182"/>
    </location>
</feature>
<evidence type="ECO:0000313" key="4">
    <source>
        <dbReference type="EMBL" id="RVW55808.1"/>
    </source>
</evidence>
<keyword evidence="2" id="KW-0732">Signal</keyword>
<feature type="chain" id="PRO_5018973457" description="Bifunctional inhibitor/plant lipid transfer protein/seed storage helical domain-containing protein" evidence="2">
    <location>
        <begin position="27"/>
        <end position="209"/>
    </location>
</feature>
<protein>
    <recommendedName>
        <fullName evidence="3">Bifunctional inhibitor/plant lipid transfer protein/seed storage helical domain-containing protein</fullName>
    </recommendedName>
</protein>
<feature type="compositionally biased region" description="Low complexity" evidence="1">
    <location>
        <begin position="134"/>
        <end position="147"/>
    </location>
</feature>
<dbReference type="SUPFAM" id="SSF47699">
    <property type="entry name" value="Bifunctional inhibitor/lipid-transfer protein/seed storage 2S albumin"/>
    <property type="match status" value="1"/>
</dbReference>
<dbReference type="InterPro" id="IPR016140">
    <property type="entry name" value="Bifunc_inhib/LTP/seed_store"/>
</dbReference>
<proteinExistence type="predicted"/>